<dbReference type="GeneID" id="77008999"/>
<evidence type="ECO:0000313" key="3">
    <source>
        <dbReference type="EMBL" id="KFN00963.1"/>
    </source>
</evidence>
<dbReference type="SUPFAM" id="SSF54909">
    <property type="entry name" value="Dimeric alpha+beta barrel"/>
    <property type="match status" value="1"/>
</dbReference>
<dbReference type="PANTHER" id="PTHR37828:SF1">
    <property type="entry name" value="YCII-RELATED DOMAIN-CONTAINING PROTEIN"/>
    <property type="match status" value="1"/>
</dbReference>
<evidence type="ECO:0000259" key="2">
    <source>
        <dbReference type="Pfam" id="PF03795"/>
    </source>
</evidence>
<dbReference type="EMBL" id="JMQA01000039">
    <property type="protein sequence ID" value="KFN00963.1"/>
    <property type="molecule type" value="Genomic_DNA"/>
</dbReference>
<dbReference type="Gene3D" id="3.30.70.1060">
    <property type="entry name" value="Dimeric alpha+beta barrel"/>
    <property type="match status" value="1"/>
</dbReference>
<dbReference type="Proteomes" id="UP000442469">
    <property type="component" value="Unassembled WGS sequence"/>
</dbReference>
<feature type="domain" description="YCII-related" evidence="2">
    <location>
        <begin position="12"/>
        <end position="92"/>
    </location>
</feature>
<keyword evidence="5" id="KW-1185">Reference proteome</keyword>
<proteinExistence type="inferred from homology"/>
<dbReference type="OrthoDB" id="162319at2"/>
<dbReference type="STRING" id="44252.DJ90_4493"/>
<dbReference type="Proteomes" id="UP000029278">
    <property type="component" value="Unassembled WGS sequence"/>
</dbReference>
<comment type="caution">
    <text evidence="3">The sequence shown here is derived from an EMBL/GenBank/DDBJ whole genome shotgun (WGS) entry which is preliminary data.</text>
</comment>
<organism evidence="3 5">
    <name type="scientific">Paenibacillus macerans</name>
    <name type="common">Bacillus macerans</name>
    <dbReference type="NCBI Taxonomy" id="44252"/>
    <lineage>
        <taxon>Bacteria</taxon>
        <taxon>Bacillati</taxon>
        <taxon>Bacillota</taxon>
        <taxon>Bacilli</taxon>
        <taxon>Bacillales</taxon>
        <taxon>Paenibacillaceae</taxon>
        <taxon>Paenibacillus</taxon>
    </lineage>
</organism>
<dbReference type="HOGENOM" id="CLU_110355_8_0_9"/>
<dbReference type="PANTHER" id="PTHR37828">
    <property type="entry name" value="GSR2449 PROTEIN"/>
    <property type="match status" value="1"/>
</dbReference>
<dbReference type="PATRIC" id="fig|44252.3.peg.4741"/>
<dbReference type="RefSeq" id="WP_051985659.1">
    <property type="nucleotide sequence ID" value="NZ_BGML01000002.1"/>
</dbReference>
<gene>
    <name evidence="3" type="ORF">DJ90_4493</name>
    <name evidence="4" type="ORF">GNQ08_19025</name>
</gene>
<evidence type="ECO:0000313" key="4">
    <source>
        <dbReference type="EMBL" id="MUG24471.1"/>
    </source>
</evidence>
<sequence length="105" mass="11885">MKTKTEAPKFTKYVILLTLNPGKSLDEGLIREHVAHLRELDRLGYLVMCGPFTDYKGGMIVIEADTIEQARQIAGQDPFVKSGAENYELRTWEISCEENRHLGMG</sequence>
<dbReference type="InterPro" id="IPR011008">
    <property type="entry name" value="Dimeric_a/b-barrel"/>
</dbReference>
<reference evidence="3 5" key="1">
    <citation type="submission" date="2014-04" db="EMBL/GenBank/DDBJ databases">
        <authorList>
            <person name="Bishop-Lilly K.A."/>
            <person name="Broomall S.M."/>
            <person name="Chain P.S."/>
            <person name="Chertkov O."/>
            <person name="Coyne S.R."/>
            <person name="Daligault H.E."/>
            <person name="Davenport K.W."/>
            <person name="Erkkila T."/>
            <person name="Frey K.G."/>
            <person name="Gibbons H.S."/>
            <person name="Gu W."/>
            <person name="Jaissle J."/>
            <person name="Johnson S.L."/>
            <person name="Koroleva G.I."/>
            <person name="Ladner J.T."/>
            <person name="Lo C.-C."/>
            <person name="Minogue T.D."/>
            <person name="Munk C."/>
            <person name="Palacios G.F."/>
            <person name="Redden C.L."/>
            <person name="Rosenzweig C.N."/>
            <person name="Scholz M.B."/>
            <person name="Teshima H."/>
            <person name="Xu Y."/>
        </authorList>
    </citation>
    <scope>NUCLEOTIDE SEQUENCE [LARGE SCALE GENOMIC DNA]</scope>
    <source>
        <strain evidence="3 5">8244</strain>
    </source>
</reference>
<reference evidence="4 6" key="2">
    <citation type="submission" date="2019-11" db="EMBL/GenBank/DDBJ databases">
        <title>Draft genome sequences of five Paenibacillus species of dairy origin.</title>
        <authorList>
            <person name="Olajide A.M."/>
            <person name="Chen S."/>
            <person name="Lapointe G."/>
        </authorList>
    </citation>
    <scope>NUCLEOTIDE SEQUENCE [LARGE SCALE GENOMIC DNA]</scope>
    <source>
        <strain evidence="4 6">3CT49</strain>
    </source>
</reference>
<dbReference type="InterPro" id="IPR005545">
    <property type="entry name" value="YCII"/>
</dbReference>
<comment type="similarity">
    <text evidence="1">Belongs to the YciI family.</text>
</comment>
<evidence type="ECO:0000256" key="1">
    <source>
        <dbReference type="ARBA" id="ARBA00007689"/>
    </source>
</evidence>
<dbReference type="Pfam" id="PF03795">
    <property type="entry name" value="YCII"/>
    <property type="match status" value="1"/>
</dbReference>
<evidence type="ECO:0000313" key="6">
    <source>
        <dbReference type="Proteomes" id="UP000442469"/>
    </source>
</evidence>
<name>A0A090YSM0_PAEMA</name>
<dbReference type="AlphaFoldDB" id="A0A090YSM0"/>
<dbReference type="EMBL" id="WNZZ01000015">
    <property type="protein sequence ID" value="MUG24471.1"/>
    <property type="molecule type" value="Genomic_DNA"/>
</dbReference>
<evidence type="ECO:0000313" key="5">
    <source>
        <dbReference type="Proteomes" id="UP000029278"/>
    </source>
</evidence>
<accession>A0A090YSM0</accession>
<protein>
    <submittedName>
        <fullName evidence="3">YCII-related domain protein</fullName>
    </submittedName>
</protein>